<evidence type="ECO:0000313" key="2">
    <source>
        <dbReference type="Proteomes" id="UP000094329"/>
    </source>
</evidence>
<gene>
    <name evidence="1" type="ORF">BGC07_00385</name>
</gene>
<dbReference type="RefSeq" id="WP_069311525.1">
    <property type="nucleotide sequence ID" value="NZ_MDTU01000001.1"/>
</dbReference>
<keyword evidence="2" id="KW-1185">Reference proteome</keyword>
<dbReference type="EMBL" id="MDTU01000001">
    <property type="protein sequence ID" value="ODN41723.1"/>
    <property type="molecule type" value="Genomic_DNA"/>
</dbReference>
<accession>A0ABX3A266</accession>
<dbReference type="Proteomes" id="UP000094329">
    <property type="component" value="Unassembled WGS sequence"/>
</dbReference>
<name>A0ABX3A266_9GAMM</name>
<evidence type="ECO:0000313" key="1">
    <source>
        <dbReference type="EMBL" id="ODN41723.1"/>
    </source>
</evidence>
<proteinExistence type="predicted"/>
<reference evidence="1 2" key="1">
    <citation type="submission" date="2016-08" db="EMBL/GenBank/DDBJ databases">
        <title>Draft genome sequence of Candidatus Piscirickettsia litoralis, from seawater.</title>
        <authorList>
            <person name="Wan X."/>
            <person name="Lee A.J."/>
            <person name="Hou S."/>
            <person name="Donachie S.P."/>
        </authorList>
    </citation>
    <scope>NUCLEOTIDE SEQUENCE [LARGE SCALE GENOMIC DNA]</scope>
    <source>
        <strain evidence="1 2">Y2</strain>
    </source>
</reference>
<organism evidence="1 2">
    <name type="scientific">Piscirickettsia litoralis</name>
    <dbReference type="NCBI Taxonomy" id="1891921"/>
    <lineage>
        <taxon>Bacteria</taxon>
        <taxon>Pseudomonadati</taxon>
        <taxon>Pseudomonadota</taxon>
        <taxon>Gammaproteobacteria</taxon>
        <taxon>Thiotrichales</taxon>
        <taxon>Piscirickettsiaceae</taxon>
        <taxon>Piscirickettsia</taxon>
    </lineage>
</organism>
<protein>
    <submittedName>
        <fullName evidence="1">Uncharacterized protein</fullName>
    </submittedName>
</protein>
<sequence length="167" mass="19137">MAKEIKRIAYASTYTHQCNMVELLEHHTFESVVFFTRPDSFNGHVLNALFETRDFTVLFDNCMLNATRLPRKPEAFSVMNAVKQYAIGKAYLIDTFVEEIGELEASEAISKVKEFEEQKVKLKHAEDLLYLLSGLQEPAESLVSEYHEFCQPAVEKKEHVGEEVVSD</sequence>
<comment type="caution">
    <text evidence="1">The sequence shown here is derived from an EMBL/GenBank/DDBJ whole genome shotgun (WGS) entry which is preliminary data.</text>
</comment>